<keyword evidence="4" id="KW-0808">Transferase</keyword>
<keyword evidence="9" id="KW-0472">Membrane</keyword>
<accession>A0A5M3W543</accession>
<protein>
    <recommendedName>
        <fullName evidence="2">histidine kinase</fullName>
        <ecNumber evidence="2">2.7.13.3</ecNumber>
    </recommendedName>
</protein>
<evidence type="ECO:0000256" key="3">
    <source>
        <dbReference type="ARBA" id="ARBA00022553"/>
    </source>
</evidence>
<dbReference type="PROSITE" id="PS50885">
    <property type="entry name" value="HAMP"/>
    <property type="match status" value="1"/>
</dbReference>
<dbReference type="Pfam" id="PF00672">
    <property type="entry name" value="HAMP"/>
    <property type="match status" value="1"/>
</dbReference>
<dbReference type="GO" id="GO:0000155">
    <property type="term" value="F:phosphorelay sensor kinase activity"/>
    <property type="evidence" value="ECO:0007669"/>
    <property type="project" value="InterPro"/>
</dbReference>
<dbReference type="PANTHER" id="PTHR45436">
    <property type="entry name" value="SENSOR HISTIDINE KINASE YKOH"/>
    <property type="match status" value="1"/>
</dbReference>
<evidence type="ECO:0000256" key="6">
    <source>
        <dbReference type="ARBA" id="ARBA00022777"/>
    </source>
</evidence>
<comment type="catalytic activity">
    <reaction evidence="1">
        <text>ATP + protein L-histidine = ADP + protein N-phospho-L-histidine.</text>
        <dbReference type="EC" id="2.7.13.3"/>
    </reaction>
</comment>
<keyword evidence="12" id="KW-1185">Reference proteome</keyword>
<dbReference type="InterPro" id="IPR011712">
    <property type="entry name" value="Sig_transdc_His_kin_sub3_dim/P"/>
</dbReference>
<evidence type="ECO:0000313" key="12">
    <source>
        <dbReference type="Proteomes" id="UP000334990"/>
    </source>
</evidence>
<dbReference type="Gene3D" id="1.20.5.1930">
    <property type="match status" value="1"/>
</dbReference>
<keyword evidence="3" id="KW-0597">Phosphoprotein</keyword>
<evidence type="ECO:0000259" key="10">
    <source>
        <dbReference type="PROSITE" id="PS50885"/>
    </source>
</evidence>
<keyword evidence="7 9" id="KW-1133">Transmembrane helix</keyword>
<dbReference type="Proteomes" id="UP000334990">
    <property type="component" value="Unassembled WGS sequence"/>
</dbReference>
<dbReference type="Pfam" id="PF07730">
    <property type="entry name" value="HisKA_3"/>
    <property type="match status" value="1"/>
</dbReference>
<keyword evidence="6" id="KW-0418">Kinase</keyword>
<sequence>MGLRRRMAASYVLVTAAAVLVVEAALLGVYLPTIVGDSDLQNRLQAQAGRDAKILSLAVSDIGAAVPGTGLADLLDVAQKAAREDLSLNGSPTPQDQNLRITYTAGKAVDQPVEILVDPTGLVVAGSAQGSYPPGSRLDLGLPQEGGGSGKTRMGAVAWWSSPVLIYPPGLRGATARSAAPGSYKLAGYVVVAAPIGYGGATADYSLSLLTPGVLVLILVVPVGLVFGLLSTRRLIGRVRHLATITTAVAQGDFRPRAPVTEGDEIGQLEESFNRMTERLESALNAERAAGQAEARQAERVRIARELHDSISQDWVAMAAVAA</sequence>
<dbReference type="PANTHER" id="PTHR45436:SF5">
    <property type="entry name" value="SENSOR HISTIDINE KINASE TRCS"/>
    <property type="match status" value="1"/>
</dbReference>
<keyword evidence="8" id="KW-0902">Two-component regulatory system</keyword>
<feature type="transmembrane region" description="Helical" evidence="9">
    <location>
        <begin position="209"/>
        <end position="230"/>
    </location>
</feature>
<dbReference type="OrthoDB" id="773385at2"/>
<feature type="domain" description="HAMP" evidence="10">
    <location>
        <begin position="233"/>
        <end position="285"/>
    </location>
</feature>
<dbReference type="GO" id="GO:0046983">
    <property type="term" value="F:protein dimerization activity"/>
    <property type="evidence" value="ECO:0007669"/>
    <property type="project" value="InterPro"/>
</dbReference>
<gene>
    <name evidence="11" type="ORF">Acor_44490</name>
</gene>
<evidence type="ECO:0000256" key="7">
    <source>
        <dbReference type="ARBA" id="ARBA00022989"/>
    </source>
</evidence>
<dbReference type="InterPro" id="IPR003660">
    <property type="entry name" value="HAMP_dom"/>
</dbReference>
<name>A0A5M3W543_9ACTN</name>
<organism evidence="11 12">
    <name type="scientific">Acrocarpospora corrugata</name>
    <dbReference type="NCBI Taxonomy" id="35763"/>
    <lineage>
        <taxon>Bacteria</taxon>
        <taxon>Bacillati</taxon>
        <taxon>Actinomycetota</taxon>
        <taxon>Actinomycetes</taxon>
        <taxon>Streptosporangiales</taxon>
        <taxon>Streptosporangiaceae</taxon>
        <taxon>Acrocarpospora</taxon>
    </lineage>
</organism>
<evidence type="ECO:0000256" key="4">
    <source>
        <dbReference type="ARBA" id="ARBA00022679"/>
    </source>
</evidence>
<evidence type="ECO:0000256" key="8">
    <source>
        <dbReference type="ARBA" id="ARBA00023012"/>
    </source>
</evidence>
<keyword evidence="5 9" id="KW-0812">Transmembrane</keyword>
<dbReference type="SMART" id="SM00304">
    <property type="entry name" value="HAMP"/>
    <property type="match status" value="1"/>
</dbReference>
<reference evidence="11 12" key="1">
    <citation type="submission" date="2019-10" db="EMBL/GenBank/DDBJ databases">
        <title>Whole genome shotgun sequence of Acrocarpospora corrugata NBRC 13972.</title>
        <authorList>
            <person name="Ichikawa N."/>
            <person name="Kimura A."/>
            <person name="Kitahashi Y."/>
            <person name="Komaki H."/>
            <person name="Oguchi A."/>
        </authorList>
    </citation>
    <scope>NUCLEOTIDE SEQUENCE [LARGE SCALE GENOMIC DNA]</scope>
    <source>
        <strain evidence="11 12">NBRC 13972</strain>
    </source>
</reference>
<proteinExistence type="predicted"/>
<dbReference type="Gene3D" id="6.10.340.10">
    <property type="match status" value="1"/>
</dbReference>
<dbReference type="AlphaFoldDB" id="A0A5M3W543"/>
<dbReference type="EC" id="2.7.13.3" evidence="2"/>
<evidence type="ECO:0000256" key="9">
    <source>
        <dbReference type="SAM" id="Phobius"/>
    </source>
</evidence>
<dbReference type="CDD" id="cd06225">
    <property type="entry name" value="HAMP"/>
    <property type="match status" value="1"/>
</dbReference>
<dbReference type="GO" id="GO:0005886">
    <property type="term" value="C:plasma membrane"/>
    <property type="evidence" value="ECO:0007669"/>
    <property type="project" value="TreeGrafter"/>
</dbReference>
<dbReference type="EMBL" id="BLAD01000058">
    <property type="protein sequence ID" value="GES02383.1"/>
    <property type="molecule type" value="Genomic_DNA"/>
</dbReference>
<comment type="caution">
    <text evidence="11">The sequence shown here is derived from an EMBL/GenBank/DDBJ whole genome shotgun (WGS) entry which is preliminary data.</text>
</comment>
<evidence type="ECO:0000256" key="1">
    <source>
        <dbReference type="ARBA" id="ARBA00000085"/>
    </source>
</evidence>
<dbReference type="InterPro" id="IPR050428">
    <property type="entry name" value="TCS_sensor_his_kinase"/>
</dbReference>
<evidence type="ECO:0000256" key="5">
    <source>
        <dbReference type="ARBA" id="ARBA00022692"/>
    </source>
</evidence>
<evidence type="ECO:0000256" key="2">
    <source>
        <dbReference type="ARBA" id="ARBA00012438"/>
    </source>
</evidence>
<dbReference type="SUPFAM" id="SSF158472">
    <property type="entry name" value="HAMP domain-like"/>
    <property type="match status" value="1"/>
</dbReference>
<evidence type="ECO:0000313" key="11">
    <source>
        <dbReference type="EMBL" id="GES02383.1"/>
    </source>
</evidence>
<dbReference type="RefSeq" id="WP_155338614.1">
    <property type="nucleotide sequence ID" value="NZ_BAAABN010000060.1"/>
</dbReference>